<dbReference type="AlphaFoldDB" id="A0A151R2V5"/>
<accession>A0A151R2V5</accession>
<reference evidence="1" key="1">
    <citation type="journal article" date="2012" name="Nat. Biotechnol.">
        <title>Draft genome sequence of pigeonpea (Cajanus cajan), an orphan legume crop of resource-poor farmers.</title>
        <authorList>
            <person name="Varshney R.K."/>
            <person name="Chen W."/>
            <person name="Li Y."/>
            <person name="Bharti A.K."/>
            <person name="Saxena R.K."/>
            <person name="Schlueter J.A."/>
            <person name="Donoghue M.T."/>
            <person name="Azam S."/>
            <person name="Fan G."/>
            <person name="Whaley A.M."/>
            <person name="Farmer A.D."/>
            <person name="Sheridan J."/>
            <person name="Iwata A."/>
            <person name="Tuteja R."/>
            <person name="Penmetsa R.V."/>
            <person name="Wu W."/>
            <person name="Upadhyaya H.D."/>
            <person name="Yang S.P."/>
            <person name="Shah T."/>
            <person name="Saxena K.B."/>
            <person name="Michael T."/>
            <person name="McCombie W.R."/>
            <person name="Yang B."/>
            <person name="Zhang G."/>
            <person name="Yang H."/>
            <person name="Wang J."/>
            <person name="Spillane C."/>
            <person name="Cook D.R."/>
            <person name="May G.D."/>
            <person name="Xu X."/>
            <person name="Jackson S.A."/>
        </authorList>
    </citation>
    <scope>NUCLEOTIDE SEQUENCE [LARGE SCALE GENOMIC DNA]</scope>
</reference>
<organism evidence="1 2">
    <name type="scientific">Cajanus cajan</name>
    <name type="common">Pigeon pea</name>
    <name type="synonym">Cajanus indicus</name>
    <dbReference type="NCBI Taxonomy" id="3821"/>
    <lineage>
        <taxon>Eukaryota</taxon>
        <taxon>Viridiplantae</taxon>
        <taxon>Streptophyta</taxon>
        <taxon>Embryophyta</taxon>
        <taxon>Tracheophyta</taxon>
        <taxon>Spermatophyta</taxon>
        <taxon>Magnoliopsida</taxon>
        <taxon>eudicotyledons</taxon>
        <taxon>Gunneridae</taxon>
        <taxon>Pentapetalae</taxon>
        <taxon>rosids</taxon>
        <taxon>fabids</taxon>
        <taxon>Fabales</taxon>
        <taxon>Fabaceae</taxon>
        <taxon>Papilionoideae</taxon>
        <taxon>50 kb inversion clade</taxon>
        <taxon>NPAAA clade</taxon>
        <taxon>indigoferoid/millettioid clade</taxon>
        <taxon>Phaseoleae</taxon>
        <taxon>Cajanus</taxon>
    </lineage>
</organism>
<dbReference type="EMBL" id="KQ484168">
    <property type="protein sequence ID" value="KYP36832.1"/>
    <property type="molecule type" value="Genomic_DNA"/>
</dbReference>
<dbReference type="Proteomes" id="UP000075243">
    <property type="component" value="Unassembled WGS sequence"/>
</dbReference>
<protein>
    <recommendedName>
        <fullName evidence="3">Reverse transcriptase Ty1/copia-type domain-containing protein</fullName>
    </recommendedName>
</protein>
<sequence>MKGEFEMKMMGELIIFLRLQIMQLDHGTFIHQEKYTKNILKKFKMNEAKVMSTPMHPSNVISSNSEGKSVNEKEYRDMIGSLLYFISSRPNIVFFCKIVC</sequence>
<dbReference type="Gramene" id="C.cajan_43680.t">
    <property type="protein sequence ID" value="C.cajan_43680.t.cds1"/>
    <property type="gene ID" value="C.cajan_43680"/>
</dbReference>
<proteinExistence type="predicted"/>
<evidence type="ECO:0008006" key="3">
    <source>
        <dbReference type="Google" id="ProtNLM"/>
    </source>
</evidence>
<gene>
    <name evidence="1" type="ORF">KK1_042020</name>
</gene>
<evidence type="ECO:0000313" key="2">
    <source>
        <dbReference type="Proteomes" id="UP000075243"/>
    </source>
</evidence>
<evidence type="ECO:0000313" key="1">
    <source>
        <dbReference type="EMBL" id="KYP36832.1"/>
    </source>
</evidence>
<keyword evidence="2" id="KW-1185">Reference proteome</keyword>
<name>A0A151R2V5_CAJCA</name>